<dbReference type="Gene3D" id="3.30.1330.80">
    <property type="entry name" value="Hypothetical protein, similar to alpha- acetolactate decarboxylase, domain 2"/>
    <property type="match status" value="1"/>
</dbReference>
<organism evidence="2 3">
    <name type="scientific">Candidatus Thioglobus autotrophicus</name>
    <dbReference type="NCBI Taxonomy" id="1705394"/>
    <lineage>
        <taxon>Bacteria</taxon>
        <taxon>Pseudomonadati</taxon>
        <taxon>Pseudomonadota</taxon>
        <taxon>Gammaproteobacteria</taxon>
        <taxon>Candidatus Pseudothioglobaceae</taxon>
        <taxon>Candidatus Thioglobus</taxon>
    </lineage>
</organism>
<evidence type="ECO:0000313" key="3">
    <source>
        <dbReference type="Proteomes" id="UP000058020"/>
    </source>
</evidence>
<keyword evidence="3" id="KW-1185">Reference proteome</keyword>
<dbReference type="InterPro" id="IPR005128">
    <property type="entry name" value="Acetolactate_a_deCO2ase"/>
</dbReference>
<dbReference type="Proteomes" id="UP000058020">
    <property type="component" value="Chromosome"/>
</dbReference>
<dbReference type="STRING" id="1705394.SP60_01575"/>
<sequence>MNKSILLLLSLLISGIAAAEAVEVKSYGHYKKMIHMKNTDGVVGLKMAIPKHNSYAVGAIQDGAGEITVLNGKIYLDYGKDGMGNSIHTIPPHEKAVLLATSSVDKWQSTKIKKPLAKEDLFKAILSKAKEMGLDVKKPFPFLLEGRFKDLQIHVINGKNPKFGGHGSKEKMFHMTKETRGHQAATIVGFYSADDQGTYTHPGESWHLHAIIDDIGAHVDEIHSGMNVVLKLPMVKIHDKRYSLGLDEAEKAEFLAEMRQMLTSIQQIMTGIATKDKDMIIKAASYSGNRMARATPQSVKDKTPVSFERIGGPTHMMFEELIINVEEMDLDDVDDITDLAEFTGKLMRNCLACHAAFKVE</sequence>
<dbReference type="UniPathway" id="UPA00626">
    <property type="reaction ID" value="UER00678"/>
</dbReference>
<dbReference type="GO" id="GO:0045151">
    <property type="term" value="P:acetoin biosynthetic process"/>
    <property type="evidence" value="ECO:0007669"/>
    <property type="project" value="InterPro"/>
</dbReference>
<dbReference type="SUPFAM" id="SSF117856">
    <property type="entry name" value="AF0104/ALDC/Ptd012-like"/>
    <property type="match status" value="1"/>
</dbReference>
<proteinExistence type="predicted"/>
<dbReference type="Pfam" id="PF03306">
    <property type="entry name" value="AAL_decarboxy"/>
    <property type="match status" value="1"/>
</dbReference>
<feature type="chain" id="PRO_5005799251" evidence="1">
    <location>
        <begin position="20"/>
        <end position="360"/>
    </location>
</feature>
<name>A0A0M4NVP3_9GAMM</name>
<protein>
    <submittedName>
        <fullName evidence="2">Uncharacterized protein</fullName>
    </submittedName>
</protein>
<evidence type="ECO:0000313" key="2">
    <source>
        <dbReference type="EMBL" id="ALE52043.1"/>
    </source>
</evidence>
<accession>A0A0M4NVP3</accession>
<evidence type="ECO:0000256" key="1">
    <source>
        <dbReference type="SAM" id="SignalP"/>
    </source>
</evidence>
<feature type="signal peptide" evidence="1">
    <location>
        <begin position="1"/>
        <end position="19"/>
    </location>
</feature>
<dbReference type="GO" id="GO:0047605">
    <property type="term" value="F:acetolactate decarboxylase activity"/>
    <property type="evidence" value="ECO:0007669"/>
    <property type="project" value="InterPro"/>
</dbReference>
<dbReference type="RefSeq" id="WP_053950973.1">
    <property type="nucleotide sequence ID" value="NZ_CP010552.1"/>
</dbReference>
<dbReference type="KEGG" id="tho:SP60_01575"/>
<dbReference type="EMBL" id="CP010552">
    <property type="protein sequence ID" value="ALE52043.1"/>
    <property type="molecule type" value="Genomic_DNA"/>
</dbReference>
<gene>
    <name evidence="2" type="ORF">SP60_01575</name>
</gene>
<dbReference type="OrthoDB" id="1150802at2"/>
<reference evidence="2 3" key="1">
    <citation type="journal article" date="2015" name="Genome Announc.">
        <title>Genome Sequence of 'Candidatus Thioglobus autotrophica' Strain EF1, a Chemoautotroph from the SUP05 Clade of Marine Gammaproteobacteria.</title>
        <authorList>
            <person name="Shah V."/>
            <person name="Morris R.M."/>
        </authorList>
    </citation>
    <scope>NUCLEOTIDE SEQUENCE [LARGE SCALE GENOMIC DNA]</scope>
    <source>
        <strain evidence="2 3">EF1</strain>
    </source>
</reference>
<keyword evidence="1" id="KW-0732">Signal</keyword>
<dbReference type="AlphaFoldDB" id="A0A0M4NVP3"/>